<accession>A0A0D8Y358</accession>
<feature type="active site" evidence="2">
    <location>
        <position position="74"/>
    </location>
</feature>
<dbReference type="MEROPS" id="M12.A38"/>
<dbReference type="Gene3D" id="3.40.390.10">
    <property type="entry name" value="Collagenase (Catalytic Domain)"/>
    <property type="match status" value="1"/>
</dbReference>
<evidence type="ECO:0000313" key="5">
    <source>
        <dbReference type="EMBL" id="KJH49011.1"/>
    </source>
</evidence>
<evidence type="ECO:0000313" key="6">
    <source>
        <dbReference type="Proteomes" id="UP000053766"/>
    </source>
</evidence>
<dbReference type="PANTHER" id="PTHR10127:SF829">
    <property type="entry name" value="ZINC METALLOPROTEINASE NAS-6"/>
    <property type="match status" value="1"/>
</dbReference>
<protein>
    <recommendedName>
        <fullName evidence="3">Metalloendopeptidase</fullName>
        <ecNumber evidence="3">3.4.24.-</ecNumber>
    </recommendedName>
</protein>
<dbReference type="OrthoDB" id="291007at2759"/>
<sequence length="178" mass="20661">MDVAFVLEEVEVIKKAFESYTKNTCIRFQPRNNEDDYLHIVKGYGCYSQVGRTGGKQEISLGDGCLYNEIVVHELMHSIGFWHEHSRVDRDDHINIRWENILPDMESQFEKVSAFLQDTLGEKYDYQSIMHYVSTAFSRNGKNTIETIEDGFTEIIGRSIDLSELDIVKSVYMKMNSK</sequence>
<dbReference type="EC" id="3.4.24.-" evidence="3"/>
<dbReference type="InterPro" id="IPR024079">
    <property type="entry name" value="MetalloPept_cat_dom_sf"/>
</dbReference>
<dbReference type="SUPFAM" id="SSF55486">
    <property type="entry name" value="Metalloproteases ('zincins'), catalytic domain"/>
    <property type="match status" value="1"/>
</dbReference>
<dbReference type="Pfam" id="PF01400">
    <property type="entry name" value="Astacin"/>
    <property type="match status" value="1"/>
</dbReference>
<dbReference type="SMART" id="SM00235">
    <property type="entry name" value="ZnMc"/>
    <property type="match status" value="1"/>
</dbReference>
<dbReference type="AlphaFoldDB" id="A0A0D8Y358"/>
<reference evidence="6" key="2">
    <citation type="journal article" date="2016" name="Sci. Rep.">
        <title>Dictyocaulus viviparus genome, variome and transcriptome elucidate lungworm biology and support future intervention.</title>
        <authorList>
            <person name="McNulty S.N."/>
            <person name="Strube C."/>
            <person name="Rosa B.A."/>
            <person name="Martin J.C."/>
            <person name="Tyagi R."/>
            <person name="Choi Y.J."/>
            <person name="Wang Q."/>
            <person name="Hallsworth Pepin K."/>
            <person name="Zhang X."/>
            <person name="Ozersky P."/>
            <person name="Wilson R.K."/>
            <person name="Sternberg P.W."/>
            <person name="Gasser R.B."/>
            <person name="Mitreva M."/>
        </authorList>
    </citation>
    <scope>NUCLEOTIDE SEQUENCE [LARGE SCALE GENOMIC DNA]</scope>
    <source>
        <strain evidence="6">HannoverDv2000</strain>
    </source>
</reference>
<keyword evidence="2 3" id="KW-0378">Hydrolase</keyword>
<dbReference type="PRINTS" id="PR00480">
    <property type="entry name" value="ASTACIN"/>
</dbReference>
<keyword evidence="6" id="KW-1185">Reference proteome</keyword>
<keyword evidence="2 3" id="KW-0479">Metal-binding</keyword>
<comment type="cofactor">
    <cofactor evidence="2 3">
        <name>Zn(2+)</name>
        <dbReference type="ChEBI" id="CHEBI:29105"/>
    </cofactor>
    <text evidence="2 3">Binds 1 zinc ion per subunit.</text>
</comment>
<evidence type="ECO:0000259" key="4">
    <source>
        <dbReference type="PROSITE" id="PS51864"/>
    </source>
</evidence>
<keyword evidence="2 3" id="KW-0862">Zinc</keyword>
<feature type="binding site" evidence="2">
    <location>
        <position position="83"/>
    </location>
    <ligand>
        <name>Zn(2+)</name>
        <dbReference type="ChEBI" id="CHEBI:29105"/>
        <note>catalytic</note>
    </ligand>
</feature>
<dbReference type="GO" id="GO:0008270">
    <property type="term" value="F:zinc ion binding"/>
    <property type="evidence" value="ECO:0007669"/>
    <property type="project" value="UniProtKB-UniRule"/>
</dbReference>
<dbReference type="CDD" id="cd04280">
    <property type="entry name" value="ZnMc_astacin_like"/>
    <property type="match status" value="1"/>
</dbReference>
<feature type="domain" description="Peptidase M12A" evidence="4">
    <location>
        <begin position="1"/>
        <end position="177"/>
    </location>
</feature>
<comment type="caution">
    <text evidence="2">Lacks conserved residue(s) required for the propagation of feature annotation.</text>
</comment>
<evidence type="ECO:0000256" key="1">
    <source>
        <dbReference type="ARBA" id="ARBA00023157"/>
    </source>
</evidence>
<dbReference type="Proteomes" id="UP000053766">
    <property type="component" value="Unassembled WGS sequence"/>
</dbReference>
<name>A0A0D8Y358_DICVI</name>
<dbReference type="STRING" id="29172.A0A0D8Y358"/>
<dbReference type="EMBL" id="KN716248">
    <property type="protein sequence ID" value="KJH49011.1"/>
    <property type="molecule type" value="Genomic_DNA"/>
</dbReference>
<dbReference type="InterPro" id="IPR034035">
    <property type="entry name" value="Astacin-like_dom"/>
</dbReference>
<proteinExistence type="predicted"/>
<feature type="binding site" evidence="2">
    <location>
        <position position="77"/>
    </location>
    <ligand>
        <name>Zn(2+)</name>
        <dbReference type="ChEBI" id="CHEBI:29105"/>
        <note>catalytic</note>
    </ligand>
</feature>
<keyword evidence="2 3" id="KW-0645">Protease</keyword>
<dbReference type="GO" id="GO:0004222">
    <property type="term" value="F:metalloendopeptidase activity"/>
    <property type="evidence" value="ECO:0007669"/>
    <property type="project" value="UniProtKB-UniRule"/>
</dbReference>
<dbReference type="GO" id="GO:0006508">
    <property type="term" value="P:proteolysis"/>
    <property type="evidence" value="ECO:0007669"/>
    <property type="project" value="UniProtKB-KW"/>
</dbReference>
<dbReference type="PROSITE" id="PS51864">
    <property type="entry name" value="ASTACIN"/>
    <property type="match status" value="1"/>
</dbReference>
<reference evidence="5 6" key="1">
    <citation type="submission" date="2013-11" db="EMBL/GenBank/DDBJ databases">
        <title>Draft genome of the bovine lungworm Dictyocaulus viviparus.</title>
        <authorList>
            <person name="Mitreva M."/>
        </authorList>
    </citation>
    <scope>NUCLEOTIDE SEQUENCE [LARGE SCALE GENOMIC DNA]</scope>
    <source>
        <strain evidence="5 6">HannoverDv2000</strain>
    </source>
</reference>
<evidence type="ECO:0000256" key="2">
    <source>
        <dbReference type="PROSITE-ProRule" id="PRU01211"/>
    </source>
</evidence>
<feature type="binding site" evidence="2">
    <location>
        <position position="73"/>
    </location>
    <ligand>
        <name>Zn(2+)</name>
        <dbReference type="ChEBI" id="CHEBI:29105"/>
        <note>catalytic</note>
    </ligand>
</feature>
<dbReference type="InterPro" id="IPR006026">
    <property type="entry name" value="Peptidase_Metallo"/>
</dbReference>
<evidence type="ECO:0000256" key="3">
    <source>
        <dbReference type="RuleBase" id="RU361183"/>
    </source>
</evidence>
<keyword evidence="1" id="KW-1015">Disulfide bond</keyword>
<dbReference type="InterPro" id="IPR001506">
    <property type="entry name" value="Peptidase_M12A"/>
</dbReference>
<dbReference type="PANTHER" id="PTHR10127">
    <property type="entry name" value="DISCOIDIN, CUB, EGF, LAMININ , AND ZINC METALLOPROTEASE DOMAIN CONTAINING"/>
    <property type="match status" value="1"/>
</dbReference>
<gene>
    <name evidence="5" type="ORF">DICVIV_04849</name>
</gene>
<organism evidence="5 6">
    <name type="scientific">Dictyocaulus viviparus</name>
    <name type="common">Bovine lungworm</name>
    <dbReference type="NCBI Taxonomy" id="29172"/>
    <lineage>
        <taxon>Eukaryota</taxon>
        <taxon>Metazoa</taxon>
        <taxon>Ecdysozoa</taxon>
        <taxon>Nematoda</taxon>
        <taxon>Chromadorea</taxon>
        <taxon>Rhabditida</taxon>
        <taxon>Rhabditina</taxon>
        <taxon>Rhabditomorpha</taxon>
        <taxon>Strongyloidea</taxon>
        <taxon>Metastrongylidae</taxon>
        <taxon>Dictyocaulus</taxon>
    </lineage>
</organism>
<keyword evidence="2 3" id="KW-0482">Metalloprotease</keyword>